<dbReference type="Gene3D" id="3.40.50.1390">
    <property type="entry name" value="Resolvase, N-terminal catalytic domain"/>
    <property type="match status" value="1"/>
</dbReference>
<evidence type="ECO:0000259" key="4">
    <source>
        <dbReference type="PROSITE" id="PS50013"/>
    </source>
</evidence>
<dbReference type="InterPro" id="IPR016197">
    <property type="entry name" value="Chromo-like_dom_sf"/>
</dbReference>
<feature type="domain" description="Resolvase/invertase-type recombinase catalytic" evidence="5">
    <location>
        <begin position="64"/>
        <end position="212"/>
    </location>
</feature>
<dbReference type="CDD" id="cd00024">
    <property type="entry name" value="CD_CSD"/>
    <property type="match status" value="1"/>
</dbReference>
<evidence type="ECO:0000256" key="2">
    <source>
        <dbReference type="ARBA" id="ARBA00023172"/>
    </source>
</evidence>
<dbReference type="SUPFAM" id="SSF54160">
    <property type="entry name" value="Chromo domain-like"/>
    <property type="match status" value="1"/>
</dbReference>
<reference evidence="6" key="1">
    <citation type="journal article" date="2020" name="Nature">
        <title>Giant virus diversity and host interactions through global metagenomics.</title>
        <authorList>
            <person name="Schulz F."/>
            <person name="Roux S."/>
            <person name="Paez-Espino D."/>
            <person name="Jungbluth S."/>
            <person name="Walsh D.A."/>
            <person name="Denef V.J."/>
            <person name="McMahon K.D."/>
            <person name="Konstantinidis K.T."/>
            <person name="Eloe-Fadrosh E.A."/>
            <person name="Kyrpides N.C."/>
            <person name="Woyke T."/>
        </authorList>
    </citation>
    <scope>NUCLEOTIDE SEQUENCE</scope>
    <source>
        <strain evidence="6">GVMAG-S-1038524-41</strain>
    </source>
</reference>
<evidence type="ECO:0008006" key="7">
    <source>
        <dbReference type="Google" id="ProtNLM"/>
    </source>
</evidence>
<feature type="compositionally biased region" description="Basic residues" evidence="3">
    <location>
        <begin position="300"/>
        <end position="315"/>
    </location>
</feature>
<evidence type="ECO:0000256" key="1">
    <source>
        <dbReference type="ARBA" id="ARBA00023125"/>
    </source>
</evidence>
<dbReference type="GO" id="GO:0000150">
    <property type="term" value="F:DNA strand exchange activity"/>
    <property type="evidence" value="ECO:0007669"/>
    <property type="project" value="InterPro"/>
</dbReference>
<accession>A0A6C0JQG3</accession>
<dbReference type="InterPro" id="IPR036162">
    <property type="entry name" value="Resolvase-like_N_sf"/>
</dbReference>
<sequence length="315" mass="36230">MSRLCYPKEIIGSKFENNNCYFLVQWHGYKNPTWEPEEHIAHRTDLINAHRDMLLIENLGMKTGGYIYCRVSSKQQSKYNEGHTSLDVQEQEILKHCDEKDINVIRVVKEAYSARNMDRLAGLQYLCDIASAGQTIYVYDISRFSRNAHHALNILEELNDRGISVHSVSENITYSNASGRNQFRLQLCASTYYSDLCSQKVKASIAFRRARGDHIGHTAYGYTTEVDEKTNIRVKVTSVPEMKVIEYIRQLSGHKNSVAIVADLIENGITFRGRKPTVSGVERIISRFDTDLKPPQANKKATKRRTYRRRAKEPY</sequence>
<dbReference type="AlphaFoldDB" id="A0A6C0JQG3"/>
<dbReference type="InterPro" id="IPR050639">
    <property type="entry name" value="SSR_resolvase"/>
</dbReference>
<dbReference type="Pfam" id="PF00239">
    <property type="entry name" value="Resolvase"/>
    <property type="match status" value="1"/>
</dbReference>
<proteinExistence type="predicted"/>
<feature type="region of interest" description="Disordered" evidence="3">
    <location>
        <begin position="292"/>
        <end position="315"/>
    </location>
</feature>
<evidence type="ECO:0000259" key="5">
    <source>
        <dbReference type="PROSITE" id="PS51736"/>
    </source>
</evidence>
<organism evidence="6">
    <name type="scientific">viral metagenome</name>
    <dbReference type="NCBI Taxonomy" id="1070528"/>
    <lineage>
        <taxon>unclassified sequences</taxon>
        <taxon>metagenomes</taxon>
        <taxon>organismal metagenomes</taxon>
    </lineage>
</organism>
<evidence type="ECO:0000256" key="3">
    <source>
        <dbReference type="SAM" id="MobiDB-lite"/>
    </source>
</evidence>
<dbReference type="PANTHER" id="PTHR30461:SF2">
    <property type="entry name" value="SERINE RECOMBINASE PINE-RELATED"/>
    <property type="match status" value="1"/>
</dbReference>
<dbReference type="CDD" id="cd03768">
    <property type="entry name" value="SR_ResInv"/>
    <property type="match status" value="1"/>
</dbReference>
<dbReference type="GO" id="GO:0003677">
    <property type="term" value="F:DNA binding"/>
    <property type="evidence" value="ECO:0007669"/>
    <property type="project" value="UniProtKB-KW"/>
</dbReference>
<keyword evidence="1" id="KW-0238">DNA-binding</keyword>
<evidence type="ECO:0000313" key="6">
    <source>
        <dbReference type="EMBL" id="QHU07111.1"/>
    </source>
</evidence>
<protein>
    <recommendedName>
        <fullName evidence="7">Chromo domain-containing protein</fullName>
    </recommendedName>
</protein>
<dbReference type="PROSITE" id="PS51736">
    <property type="entry name" value="RECOMBINASES_3"/>
    <property type="match status" value="1"/>
</dbReference>
<dbReference type="PROSITE" id="PS50013">
    <property type="entry name" value="CHROMO_2"/>
    <property type="match status" value="1"/>
</dbReference>
<dbReference type="InterPro" id="IPR000953">
    <property type="entry name" value="Chromo/chromo_shadow_dom"/>
</dbReference>
<feature type="domain" description="Chromo" evidence="4">
    <location>
        <begin position="5"/>
        <end position="47"/>
    </location>
</feature>
<dbReference type="Gene3D" id="2.40.50.40">
    <property type="match status" value="1"/>
</dbReference>
<dbReference type="PANTHER" id="PTHR30461">
    <property type="entry name" value="DNA-INVERTASE FROM LAMBDOID PROPHAGE"/>
    <property type="match status" value="1"/>
</dbReference>
<name>A0A6C0JQG3_9ZZZZ</name>
<dbReference type="SMART" id="SM00857">
    <property type="entry name" value="Resolvase"/>
    <property type="match status" value="1"/>
</dbReference>
<keyword evidence="2" id="KW-0233">DNA recombination</keyword>
<dbReference type="EMBL" id="MN740673">
    <property type="protein sequence ID" value="QHU07111.1"/>
    <property type="molecule type" value="Genomic_DNA"/>
</dbReference>
<dbReference type="InterPro" id="IPR006119">
    <property type="entry name" value="Resolv_N"/>
</dbReference>
<dbReference type="SUPFAM" id="SSF53041">
    <property type="entry name" value="Resolvase-like"/>
    <property type="match status" value="1"/>
</dbReference>